<keyword evidence="2 4" id="KW-0238">DNA-binding</keyword>
<evidence type="ECO:0000256" key="1">
    <source>
        <dbReference type="ARBA" id="ARBA00022908"/>
    </source>
</evidence>
<keyword evidence="1" id="KW-0229">DNA integration</keyword>
<evidence type="ECO:0000256" key="2">
    <source>
        <dbReference type="ARBA" id="ARBA00023125"/>
    </source>
</evidence>
<evidence type="ECO:0000259" key="5">
    <source>
        <dbReference type="PROSITE" id="PS51898"/>
    </source>
</evidence>
<dbReference type="CDD" id="cd00397">
    <property type="entry name" value="DNA_BRE_C"/>
    <property type="match status" value="1"/>
</dbReference>
<keyword evidence="3" id="KW-0233">DNA recombination</keyword>
<dbReference type="PANTHER" id="PTHR30349">
    <property type="entry name" value="PHAGE INTEGRASE-RELATED"/>
    <property type="match status" value="1"/>
</dbReference>
<protein>
    <submittedName>
        <fullName evidence="7">Site-specific integrase</fullName>
    </submittedName>
</protein>
<dbReference type="Pfam" id="PF00589">
    <property type="entry name" value="Phage_integrase"/>
    <property type="match status" value="1"/>
</dbReference>
<dbReference type="EMBL" id="CP040330">
    <property type="protein sequence ID" value="QCS43597.1"/>
    <property type="molecule type" value="Genomic_DNA"/>
</dbReference>
<dbReference type="InterPro" id="IPR002104">
    <property type="entry name" value="Integrase_catalytic"/>
</dbReference>
<dbReference type="PROSITE" id="PS51900">
    <property type="entry name" value="CB"/>
    <property type="match status" value="1"/>
</dbReference>
<reference evidence="8" key="1">
    <citation type="submission" date="2019-05" db="EMBL/GenBank/DDBJ databases">
        <title>Genome sequence and methylation pattern of the halophilic Archaeon Natrinema versiforme BOL5-4.</title>
        <authorList>
            <person name="DasSarma P."/>
            <person name="Anton B.P."/>
            <person name="DasSarma S.L."/>
            <person name="Martinez F.L."/>
            <person name="Guzman D."/>
            <person name="Roberts R.J."/>
            <person name="DasSarma S."/>
        </authorList>
    </citation>
    <scope>NUCLEOTIDE SEQUENCE [LARGE SCALE GENOMIC DNA]</scope>
    <source>
        <strain evidence="8">BOL5-4</strain>
    </source>
</reference>
<dbReference type="InterPro" id="IPR010998">
    <property type="entry name" value="Integrase_recombinase_N"/>
</dbReference>
<feature type="domain" description="Tyr recombinase" evidence="5">
    <location>
        <begin position="117"/>
        <end position="332"/>
    </location>
</feature>
<dbReference type="PROSITE" id="PS51898">
    <property type="entry name" value="TYR_RECOMBINASE"/>
    <property type="match status" value="1"/>
</dbReference>
<dbReference type="Gene3D" id="1.10.150.130">
    <property type="match status" value="1"/>
</dbReference>
<evidence type="ECO:0000256" key="4">
    <source>
        <dbReference type="PROSITE-ProRule" id="PRU01248"/>
    </source>
</evidence>
<dbReference type="GO" id="GO:0006310">
    <property type="term" value="P:DNA recombination"/>
    <property type="evidence" value="ECO:0007669"/>
    <property type="project" value="UniProtKB-KW"/>
</dbReference>
<accession>A0A4P8WJE2</accession>
<organism evidence="7 8">
    <name type="scientific">Natrinema versiforme</name>
    <dbReference type="NCBI Taxonomy" id="88724"/>
    <lineage>
        <taxon>Archaea</taxon>
        <taxon>Methanobacteriati</taxon>
        <taxon>Methanobacteriota</taxon>
        <taxon>Stenosarchaea group</taxon>
        <taxon>Halobacteria</taxon>
        <taxon>Halobacteriales</taxon>
        <taxon>Natrialbaceae</taxon>
        <taxon>Natrinema</taxon>
    </lineage>
</organism>
<dbReference type="InterPro" id="IPR004107">
    <property type="entry name" value="Integrase_SAM-like_N"/>
</dbReference>
<dbReference type="InterPro" id="IPR011010">
    <property type="entry name" value="DNA_brk_join_enz"/>
</dbReference>
<dbReference type="PANTHER" id="PTHR30349:SF41">
    <property type="entry name" value="INTEGRASE_RECOMBINASE PROTEIN MJ0367-RELATED"/>
    <property type="match status" value="1"/>
</dbReference>
<gene>
    <name evidence="7" type="ORF">FEJ81_15020</name>
</gene>
<evidence type="ECO:0000313" key="8">
    <source>
        <dbReference type="Proteomes" id="UP000302218"/>
    </source>
</evidence>
<dbReference type="AlphaFoldDB" id="A0A4P8WJE2"/>
<dbReference type="SUPFAM" id="SSF56349">
    <property type="entry name" value="DNA breaking-rejoining enzymes"/>
    <property type="match status" value="1"/>
</dbReference>
<name>A0A4P8WJE2_9EURY</name>
<dbReference type="GO" id="GO:0015074">
    <property type="term" value="P:DNA integration"/>
    <property type="evidence" value="ECO:0007669"/>
    <property type="project" value="UniProtKB-KW"/>
</dbReference>
<dbReference type="Proteomes" id="UP000302218">
    <property type="component" value="Chromosome"/>
</dbReference>
<evidence type="ECO:0000259" key="6">
    <source>
        <dbReference type="PROSITE" id="PS51900"/>
    </source>
</evidence>
<dbReference type="Pfam" id="PF02899">
    <property type="entry name" value="Phage_int_SAM_1"/>
    <property type="match status" value="1"/>
</dbReference>
<dbReference type="Gene3D" id="1.10.443.10">
    <property type="entry name" value="Intergrase catalytic core"/>
    <property type="match status" value="1"/>
</dbReference>
<dbReference type="InterPro" id="IPR013762">
    <property type="entry name" value="Integrase-like_cat_sf"/>
</dbReference>
<dbReference type="GeneID" id="40266611"/>
<sequence length="337" mass="39603">MTDPEDLQPLDPREAVQMYKQDRERELSDATLQSHGYRLERFLEWCGIEDIDNLNNVTGRDLHRFKLFRKAQVNDVTLKSQMDTLRVFIRFCQSVDGCIDGLSESINSPSLGDPDNRGTDVLPREKAEAILAYYDKYRYGRVEHALFRLLWESGMRMGSARGIDLEHYHPREEYVEVRHNPNTDTPLKNAENGERDVALSSRTCRLLNDYIEEYRWDRRDEFDRRPLFTTKHGRVTKNTIRNWTYRITRPCTFGRECPHDRTPEDCEGMDNMRASKCPSSTAPHSIRHGAITDYLNRDIDANVVSDRLNVGMDTISEHYDHRSTQEKMNIRRQHLDF</sequence>
<evidence type="ECO:0000256" key="3">
    <source>
        <dbReference type="ARBA" id="ARBA00023172"/>
    </source>
</evidence>
<dbReference type="KEGG" id="nvr:FEJ81_15020"/>
<dbReference type="RefSeq" id="WP_138246051.1">
    <property type="nucleotide sequence ID" value="NZ_CP040330.1"/>
</dbReference>
<dbReference type="OrthoDB" id="198497at2157"/>
<proteinExistence type="predicted"/>
<dbReference type="InterPro" id="IPR050090">
    <property type="entry name" value="Tyrosine_recombinase_XerCD"/>
</dbReference>
<evidence type="ECO:0000313" key="7">
    <source>
        <dbReference type="EMBL" id="QCS43597.1"/>
    </source>
</evidence>
<feature type="domain" description="Core-binding (CB)" evidence="6">
    <location>
        <begin position="7"/>
        <end position="93"/>
    </location>
</feature>
<dbReference type="InterPro" id="IPR044068">
    <property type="entry name" value="CB"/>
</dbReference>
<dbReference type="GO" id="GO:0003677">
    <property type="term" value="F:DNA binding"/>
    <property type="evidence" value="ECO:0007669"/>
    <property type="project" value="UniProtKB-UniRule"/>
</dbReference>